<dbReference type="PROSITE" id="PS00085">
    <property type="entry name" value="CU2_MONOOXYGENASE_2"/>
    <property type="match status" value="1"/>
</dbReference>
<comment type="caution">
    <text evidence="17">The sequence shown here is derived from an EMBL/GenBank/DDBJ whole genome shotgun (WGS) entry which is preliminary data.</text>
</comment>
<evidence type="ECO:0000313" key="17">
    <source>
        <dbReference type="EMBL" id="CAL1534307.1"/>
    </source>
</evidence>
<dbReference type="AlphaFoldDB" id="A0AAV2HK95"/>
<reference evidence="17 18" key="1">
    <citation type="submission" date="2024-04" db="EMBL/GenBank/DDBJ databases">
        <authorList>
            <consortium name="Genoscope - CEA"/>
            <person name="William W."/>
        </authorList>
    </citation>
    <scope>NUCLEOTIDE SEQUENCE [LARGE SCALE GENOMIC DNA]</scope>
</reference>
<keyword evidence="15" id="KW-0732">Signal</keyword>
<dbReference type="InterPro" id="IPR020611">
    <property type="entry name" value="Cu2_ascorb_mOase_CS-1"/>
</dbReference>
<dbReference type="GO" id="GO:0006589">
    <property type="term" value="P:octopamine biosynthetic process"/>
    <property type="evidence" value="ECO:0007669"/>
    <property type="project" value="TreeGrafter"/>
</dbReference>
<dbReference type="SUPFAM" id="SSF49742">
    <property type="entry name" value="PHM/PNGase F"/>
    <property type="match status" value="2"/>
</dbReference>
<comment type="subcellular location">
    <subcellularLocation>
        <location evidence="2">Cytoplasmic vesicle</location>
    </subcellularLocation>
    <subcellularLocation>
        <location evidence="14">Endomembrane system</location>
        <topology evidence="14">Single-pass membrane protein</topology>
    </subcellularLocation>
</comment>
<dbReference type="GO" id="GO:0005615">
    <property type="term" value="C:extracellular space"/>
    <property type="evidence" value="ECO:0007669"/>
    <property type="project" value="TreeGrafter"/>
</dbReference>
<dbReference type="PANTHER" id="PTHR10157:SF29">
    <property type="entry name" value="DOPAMINE BETA-HYDROXYLASE"/>
    <property type="match status" value="1"/>
</dbReference>
<keyword evidence="11" id="KW-1015">Disulfide bond</keyword>
<evidence type="ECO:0000256" key="7">
    <source>
        <dbReference type="ARBA" id="ARBA00023002"/>
    </source>
</evidence>
<feature type="chain" id="PRO_5043920644" description="DOMON domain-containing protein" evidence="15">
    <location>
        <begin position="26"/>
        <end position="585"/>
    </location>
</feature>
<dbReference type="SMART" id="SM00664">
    <property type="entry name" value="DoH"/>
    <property type="match status" value="1"/>
</dbReference>
<evidence type="ECO:0000256" key="5">
    <source>
        <dbReference type="ARBA" id="ARBA00022723"/>
    </source>
</evidence>
<evidence type="ECO:0000256" key="6">
    <source>
        <dbReference type="ARBA" id="ARBA00022989"/>
    </source>
</evidence>
<keyword evidence="10" id="KW-0472">Membrane</keyword>
<dbReference type="EMBL" id="CAXITT010000167">
    <property type="protein sequence ID" value="CAL1534307.1"/>
    <property type="molecule type" value="Genomic_DNA"/>
</dbReference>
<dbReference type="InterPro" id="IPR024548">
    <property type="entry name" value="Cu2_monoox_C"/>
</dbReference>
<dbReference type="PRINTS" id="PR00767">
    <property type="entry name" value="DBMONOXGNASE"/>
</dbReference>
<evidence type="ECO:0000256" key="14">
    <source>
        <dbReference type="ARBA" id="ARBA00037847"/>
    </source>
</evidence>
<dbReference type="PROSITE" id="PS50836">
    <property type="entry name" value="DOMON"/>
    <property type="match status" value="1"/>
</dbReference>
<dbReference type="GO" id="GO:0005507">
    <property type="term" value="F:copper ion binding"/>
    <property type="evidence" value="ECO:0007669"/>
    <property type="project" value="InterPro"/>
</dbReference>
<evidence type="ECO:0000256" key="1">
    <source>
        <dbReference type="ARBA" id="ARBA00001973"/>
    </source>
</evidence>
<feature type="signal peptide" evidence="15">
    <location>
        <begin position="1"/>
        <end position="25"/>
    </location>
</feature>
<evidence type="ECO:0000256" key="11">
    <source>
        <dbReference type="ARBA" id="ARBA00023157"/>
    </source>
</evidence>
<dbReference type="PROSITE" id="PS00084">
    <property type="entry name" value="CU2_MONOOXYGENASE_1"/>
    <property type="match status" value="1"/>
</dbReference>
<evidence type="ECO:0000256" key="4">
    <source>
        <dbReference type="ARBA" id="ARBA00022692"/>
    </source>
</evidence>
<dbReference type="InterPro" id="IPR005018">
    <property type="entry name" value="DOMON_domain"/>
</dbReference>
<evidence type="ECO:0000256" key="3">
    <source>
        <dbReference type="ARBA" id="ARBA00010676"/>
    </source>
</evidence>
<keyword evidence="5" id="KW-0479">Metal-binding</keyword>
<keyword evidence="7" id="KW-0560">Oxidoreductase</keyword>
<evidence type="ECO:0000313" key="18">
    <source>
        <dbReference type="Proteomes" id="UP001497497"/>
    </source>
</evidence>
<dbReference type="GO" id="GO:0042420">
    <property type="term" value="P:dopamine catabolic process"/>
    <property type="evidence" value="ECO:0007669"/>
    <property type="project" value="TreeGrafter"/>
</dbReference>
<keyword evidence="4" id="KW-0812">Transmembrane</keyword>
<dbReference type="InterPro" id="IPR000945">
    <property type="entry name" value="DBH-like"/>
</dbReference>
<dbReference type="InterPro" id="IPR045266">
    <property type="entry name" value="DOH_DOMON"/>
</dbReference>
<dbReference type="Gene3D" id="2.60.120.230">
    <property type="match status" value="1"/>
</dbReference>
<evidence type="ECO:0000259" key="16">
    <source>
        <dbReference type="PROSITE" id="PS50836"/>
    </source>
</evidence>
<keyword evidence="13" id="KW-0968">Cytoplasmic vesicle</keyword>
<dbReference type="GO" id="GO:0042421">
    <property type="term" value="P:norepinephrine biosynthetic process"/>
    <property type="evidence" value="ECO:0007669"/>
    <property type="project" value="TreeGrafter"/>
</dbReference>
<keyword evidence="12" id="KW-0325">Glycoprotein</keyword>
<proteinExistence type="inferred from homology"/>
<comment type="cofactor">
    <cofactor evidence="1">
        <name>Cu(2+)</name>
        <dbReference type="ChEBI" id="CHEBI:29036"/>
    </cofactor>
</comment>
<accession>A0AAV2HK95</accession>
<name>A0AAV2HK95_LYMST</name>
<evidence type="ECO:0000256" key="13">
    <source>
        <dbReference type="ARBA" id="ARBA00023329"/>
    </source>
</evidence>
<evidence type="ECO:0000256" key="2">
    <source>
        <dbReference type="ARBA" id="ARBA00004541"/>
    </source>
</evidence>
<protein>
    <recommendedName>
        <fullName evidence="16">DOMON domain-containing protein</fullName>
    </recommendedName>
</protein>
<dbReference type="InterPro" id="IPR028460">
    <property type="entry name" value="Tbh/DBH"/>
</dbReference>
<dbReference type="GO" id="GO:0004500">
    <property type="term" value="F:dopamine beta-monooxygenase activity"/>
    <property type="evidence" value="ECO:0007669"/>
    <property type="project" value="InterPro"/>
</dbReference>
<organism evidence="17 18">
    <name type="scientific">Lymnaea stagnalis</name>
    <name type="common">Great pond snail</name>
    <name type="synonym">Helix stagnalis</name>
    <dbReference type="NCBI Taxonomy" id="6523"/>
    <lineage>
        <taxon>Eukaryota</taxon>
        <taxon>Metazoa</taxon>
        <taxon>Spiralia</taxon>
        <taxon>Lophotrochozoa</taxon>
        <taxon>Mollusca</taxon>
        <taxon>Gastropoda</taxon>
        <taxon>Heterobranchia</taxon>
        <taxon>Euthyneura</taxon>
        <taxon>Panpulmonata</taxon>
        <taxon>Hygrophila</taxon>
        <taxon>Lymnaeoidea</taxon>
        <taxon>Lymnaeidae</taxon>
        <taxon>Lymnaea</taxon>
    </lineage>
</organism>
<dbReference type="InterPro" id="IPR014784">
    <property type="entry name" value="Cu2_ascorb_mOase-like_C"/>
</dbReference>
<dbReference type="InterPro" id="IPR000323">
    <property type="entry name" value="Cu2_ascorb_mOase_N"/>
</dbReference>
<dbReference type="InterPro" id="IPR014783">
    <property type="entry name" value="Cu2_ascorb_mOase_CS-2"/>
</dbReference>
<keyword evidence="6" id="KW-1133">Transmembrane helix</keyword>
<dbReference type="Gene3D" id="2.60.120.310">
    <property type="entry name" value="Copper type II, ascorbate-dependent monooxygenase, N-terminal domain"/>
    <property type="match status" value="1"/>
</dbReference>
<evidence type="ECO:0000256" key="12">
    <source>
        <dbReference type="ARBA" id="ARBA00023180"/>
    </source>
</evidence>
<dbReference type="PANTHER" id="PTHR10157">
    <property type="entry name" value="DOPAMINE BETA HYDROXYLASE RELATED"/>
    <property type="match status" value="1"/>
</dbReference>
<dbReference type="CDD" id="cd09631">
    <property type="entry name" value="DOMON_DOH"/>
    <property type="match status" value="1"/>
</dbReference>
<feature type="domain" description="DOMON" evidence="16">
    <location>
        <begin position="36"/>
        <end position="154"/>
    </location>
</feature>
<dbReference type="Proteomes" id="UP001497497">
    <property type="component" value="Unassembled WGS sequence"/>
</dbReference>
<dbReference type="GO" id="GO:0030667">
    <property type="term" value="C:secretory granule membrane"/>
    <property type="evidence" value="ECO:0007669"/>
    <property type="project" value="TreeGrafter"/>
</dbReference>
<dbReference type="InterPro" id="IPR036939">
    <property type="entry name" value="Cu2_ascorb_mOase_N_sf"/>
</dbReference>
<keyword evidence="18" id="KW-1185">Reference proteome</keyword>
<keyword evidence="8" id="KW-0186">Copper</keyword>
<sequence>MAGHAWSISAVVWLVVLSADHSVQAYQYQVTLDPDSRYLFQWSVDYKESLINVQLTCKVTPESWLAFGFSDYGDVTSADLILFWTDGDGKHHFFDGHTTPDGIFLPDRQQDYHLTSVADDRGSVVLDFYRHFNTCDPEDYALDNGTTHLVYVESAQPEGPPLARDVTRLRHGVQRLQLLKPEISAPVFPEDTWSFEVRAPEVLVPAEETTYWWHTTILPDMPSPHHIIQYEGIVAEGSGDLVHHMEVFHCQVQKAGHGVPYYNGPGIAEGKPEGLEVCRKVIGAWAMGAEAMIYPEEAGVPVGGQGFSRFALLEVHYNNPQKKSGRMDSSGIRFHVTSQLRKYDAGIMELGLEYVNKMAVPPGQRDFKLSGYCVHKCTQMSLPPAGIHVFASQLHTHLTGRRVYTKHARDGAELPEVNRDNHYSPHFQEIRRLPQPHHVLPGDVLITTCEYDTTKRSKATVGGFSITDEMCLNYVHYYPRSDLEVCKSSVRTDSLHTFFFLLNRFENSKVSPEAGDRANYESIEWSPLNVRLLEDLYSTSPLSMQCNRSDGTRFPGEWEHVRVPDIVRPLVVDTSEVCSGHVTAE</sequence>
<comment type="similarity">
    <text evidence="3">Belongs to the copper type II ascorbate-dependent monooxygenase family.</text>
</comment>
<evidence type="ECO:0000256" key="15">
    <source>
        <dbReference type="SAM" id="SignalP"/>
    </source>
</evidence>
<evidence type="ECO:0000256" key="10">
    <source>
        <dbReference type="ARBA" id="ARBA00023136"/>
    </source>
</evidence>
<dbReference type="FunFam" id="2.60.120.230:FF:000001">
    <property type="entry name" value="Monooxygenase, DBH-like 1"/>
    <property type="match status" value="1"/>
</dbReference>
<dbReference type="Pfam" id="PF03351">
    <property type="entry name" value="DOMON"/>
    <property type="match status" value="1"/>
</dbReference>
<dbReference type="Pfam" id="PF03712">
    <property type="entry name" value="Cu2_monoox_C"/>
    <property type="match status" value="1"/>
</dbReference>
<dbReference type="Pfam" id="PF01082">
    <property type="entry name" value="Cu2_monooxygen"/>
    <property type="match status" value="1"/>
</dbReference>
<keyword evidence="9" id="KW-0503">Monooxygenase</keyword>
<evidence type="ECO:0000256" key="8">
    <source>
        <dbReference type="ARBA" id="ARBA00023008"/>
    </source>
</evidence>
<gene>
    <name evidence="17" type="ORF">GSLYS_00008267001</name>
</gene>
<evidence type="ECO:0000256" key="9">
    <source>
        <dbReference type="ARBA" id="ARBA00023033"/>
    </source>
</evidence>
<dbReference type="InterPro" id="IPR008977">
    <property type="entry name" value="PHM/PNGase_F_dom_sf"/>
</dbReference>